<keyword evidence="4" id="KW-1185">Reference proteome</keyword>
<name>A0A914GWB6_GLORO</name>
<dbReference type="InterPro" id="IPR055079">
    <property type="entry name" value="POP1_C"/>
</dbReference>
<feature type="domain" description="POP1 C-terminal" evidence="3">
    <location>
        <begin position="446"/>
        <end position="537"/>
    </location>
</feature>
<dbReference type="Pfam" id="PF08170">
    <property type="entry name" value="POPLD"/>
    <property type="match status" value="1"/>
</dbReference>
<evidence type="ECO:0000256" key="1">
    <source>
        <dbReference type="SAM" id="MobiDB-lite"/>
    </source>
</evidence>
<accession>A0A914GWB6</accession>
<sequence>MLSETLSQFCQKKVSPTFAHLGAISGRQEVPLMLFSPGKYPNGFLGPARVSWATDGRLSLWVHPAMERELLAEMPKFPQISVVSPPQIKQMEKGTAQFGENEKPIKLVNLRNRLCRFHLIGPKAIAFLRKVIRLVGDDELDQQTGDFEPFREMHRWWRDLPANVLPGNLQDGQIAVLLVEDPRLFRAVPTPPPQQQQYNDQHRLVHPTPDDHSRRLPAPASLFSDWQFFHQNLLPKRLTHSEFETLCAGKLARPRRTDFKIPISIVFRRISIPSPSIKNFALNCVDLICPSGVGYDFWLALQFGGFRAIGIHDKRALDFEAGIGTFPDDCADCCAGKLATQMEAKSLMEKFERKPCNRRVPYGEELNVAHPFTFEWDKLLSEWSSNGQHRRQQKGSTDEEANKAPFFILRDRQALKRLDLWLRRSRSTAQPMLEECFGTTARDSVLVPVFLRMKRRGVPKRLALISLPTDHDLQLLNGSAAAEHGGGGGGDRMVMNSTVIIREKARKSRRQTMDDTSTSAEDDDNDKEKEEDRKAASSSSARHIPEFISLSHHEEQQRGVAHFFPSVEECEQLLSLEAIFPDGADDKDRRRKARNVRKRVKKRAKMISNRKEAAAPQGEGEEASGGGGGPSMEVQMEIGDESERQQATEEATRKLIGRVVRGDYAFTSAQGMALGFVPLGALEAVLRTGGIVLVRNTSSKYYHPAQLHIHSVEQNI</sequence>
<dbReference type="GO" id="GO:0005655">
    <property type="term" value="C:nucleolar ribonuclease P complex"/>
    <property type="evidence" value="ECO:0007669"/>
    <property type="project" value="InterPro"/>
</dbReference>
<evidence type="ECO:0000313" key="4">
    <source>
        <dbReference type="Proteomes" id="UP000887572"/>
    </source>
</evidence>
<feature type="compositionally biased region" description="Basic and acidic residues" evidence="1">
    <location>
        <begin position="526"/>
        <end position="535"/>
    </location>
</feature>
<dbReference type="AlphaFoldDB" id="A0A914GWB6"/>
<dbReference type="InterPro" id="IPR012590">
    <property type="entry name" value="POPLD_dom"/>
</dbReference>
<evidence type="ECO:0000259" key="3">
    <source>
        <dbReference type="Pfam" id="PF22770"/>
    </source>
</evidence>
<dbReference type="Proteomes" id="UP000887572">
    <property type="component" value="Unplaced"/>
</dbReference>
<reference evidence="5" key="1">
    <citation type="submission" date="2022-11" db="UniProtKB">
        <authorList>
            <consortium name="WormBaseParasite"/>
        </authorList>
    </citation>
    <scope>IDENTIFICATION</scope>
</reference>
<dbReference type="PANTHER" id="PTHR22731">
    <property type="entry name" value="RIBONUCLEASES P/MRP PROTEIN SUBUNIT POP1"/>
    <property type="match status" value="1"/>
</dbReference>
<evidence type="ECO:0000259" key="2">
    <source>
        <dbReference type="Pfam" id="PF08170"/>
    </source>
</evidence>
<protein>
    <submittedName>
        <fullName evidence="5">POPLD domain-containing protein</fullName>
    </submittedName>
</protein>
<organism evidence="4 5">
    <name type="scientific">Globodera rostochiensis</name>
    <name type="common">Golden nematode worm</name>
    <name type="synonym">Heterodera rostochiensis</name>
    <dbReference type="NCBI Taxonomy" id="31243"/>
    <lineage>
        <taxon>Eukaryota</taxon>
        <taxon>Metazoa</taxon>
        <taxon>Ecdysozoa</taxon>
        <taxon>Nematoda</taxon>
        <taxon>Chromadorea</taxon>
        <taxon>Rhabditida</taxon>
        <taxon>Tylenchina</taxon>
        <taxon>Tylenchomorpha</taxon>
        <taxon>Tylenchoidea</taxon>
        <taxon>Heteroderidae</taxon>
        <taxon>Heteroderinae</taxon>
        <taxon>Globodera</taxon>
    </lineage>
</organism>
<evidence type="ECO:0000313" key="5">
    <source>
        <dbReference type="WBParaSite" id="Gr19_v10_g11776.t1"/>
    </source>
</evidence>
<dbReference type="GO" id="GO:0000172">
    <property type="term" value="C:ribonuclease MRP complex"/>
    <property type="evidence" value="ECO:0007669"/>
    <property type="project" value="InterPro"/>
</dbReference>
<proteinExistence type="predicted"/>
<dbReference type="PANTHER" id="PTHR22731:SF3">
    <property type="entry name" value="RIBONUCLEASES P_MRP PROTEIN SUBUNIT POP1"/>
    <property type="match status" value="1"/>
</dbReference>
<feature type="region of interest" description="Disordered" evidence="1">
    <location>
        <begin position="583"/>
        <end position="649"/>
    </location>
</feature>
<dbReference type="Pfam" id="PF22770">
    <property type="entry name" value="POP1_C"/>
    <property type="match status" value="2"/>
</dbReference>
<feature type="compositionally biased region" description="Basic residues" evidence="1">
    <location>
        <begin position="589"/>
        <end position="605"/>
    </location>
</feature>
<dbReference type="InterPro" id="IPR039182">
    <property type="entry name" value="Pop1"/>
</dbReference>
<feature type="region of interest" description="Disordered" evidence="1">
    <location>
        <begin position="502"/>
        <end position="543"/>
    </location>
</feature>
<feature type="domain" description="POP1 C-terminal" evidence="3">
    <location>
        <begin position="587"/>
        <end position="710"/>
    </location>
</feature>
<feature type="domain" description="POPLD" evidence="2">
    <location>
        <begin position="285"/>
        <end position="376"/>
    </location>
</feature>
<dbReference type="GO" id="GO:0001682">
    <property type="term" value="P:tRNA 5'-leader removal"/>
    <property type="evidence" value="ECO:0007669"/>
    <property type="project" value="InterPro"/>
</dbReference>
<dbReference type="WBParaSite" id="Gr19_v10_g11776.t1">
    <property type="protein sequence ID" value="Gr19_v10_g11776.t1"/>
    <property type="gene ID" value="Gr19_v10_g11776"/>
</dbReference>